<accession>A0AAX6LHX2</accession>
<dbReference type="GeneID" id="49395635"/>
<name>A0AAX6LHX2_LACPE</name>
<sequence length="45" mass="5275">MDIEGLVGVHQMYAADLRAKMTAKIREVYPFYRMDTYVQKYVEGS</sequence>
<dbReference type="AlphaFoldDB" id="A0AAX6LHX2"/>
<reference evidence="1" key="1">
    <citation type="submission" date="2022-11" db="EMBL/GenBank/DDBJ databases">
        <authorList>
            <person name="Wang Z."/>
        </authorList>
    </citation>
    <scope>NUCLEOTIDE SEQUENCE</scope>
    <source>
        <strain evidence="1">P2000</strain>
    </source>
</reference>
<dbReference type="EMBL" id="JAPEQV010000023">
    <property type="protein sequence ID" value="MDF2314167.1"/>
    <property type="molecule type" value="Genomic_DNA"/>
</dbReference>
<reference evidence="1" key="2">
    <citation type="journal article" date="2023" name="Front Nutr">
        <title>Lactiplantibacillus pentosus P2020 protects the hyperuricemia and renal inflammation in mice.</title>
        <authorList>
            <person name="Wang Z."/>
            <person name="Song L."/>
            <person name="Li X."/>
            <person name="Xiao Y."/>
            <person name="Huang Y."/>
            <person name="Zhang Y."/>
            <person name="Li J."/>
            <person name="Li M."/>
            <person name="Ren Z."/>
        </authorList>
    </citation>
    <scope>NUCLEOTIDE SEQUENCE</scope>
    <source>
        <strain evidence="1">P2000</strain>
    </source>
</reference>
<proteinExistence type="predicted"/>
<evidence type="ECO:0000313" key="1">
    <source>
        <dbReference type="EMBL" id="MDF2314167.1"/>
    </source>
</evidence>
<comment type="caution">
    <text evidence="1">The sequence shown here is derived from an EMBL/GenBank/DDBJ whole genome shotgun (WGS) entry which is preliminary data.</text>
</comment>
<dbReference type="RefSeq" id="WP_156182994.1">
    <property type="nucleotide sequence ID" value="NZ_BJZC01000009.1"/>
</dbReference>
<protein>
    <submittedName>
        <fullName evidence="1">Uncharacterized protein</fullName>
    </submittedName>
</protein>
<evidence type="ECO:0000313" key="2">
    <source>
        <dbReference type="Proteomes" id="UP001151834"/>
    </source>
</evidence>
<organism evidence="1 2">
    <name type="scientific">Lactiplantibacillus pentosus</name>
    <name type="common">Lactobacillus pentosus</name>
    <dbReference type="NCBI Taxonomy" id="1589"/>
    <lineage>
        <taxon>Bacteria</taxon>
        <taxon>Bacillati</taxon>
        <taxon>Bacillota</taxon>
        <taxon>Bacilli</taxon>
        <taxon>Lactobacillales</taxon>
        <taxon>Lactobacillaceae</taxon>
        <taxon>Lactiplantibacillus</taxon>
    </lineage>
</organism>
<dbReference type="Proteomes" id="UP001151834">
    <property type="component" value="Unassembled WGS sequence"/>
</dbReference>
<gene>
    <name evidence="1" type="ORF">OOJ94_15210</name>
</gene>